<evidence type="ECO:0008006" key="4">
    <source>
        <dbReference type="Google" id="ProtNLM"/>
    </source>
</evidence>
<proteinExistence type="predicted"/>
<dbReference type="Proteomes" id="UP001344906">
    <property type="component" value="Unassembled WGS sequence"/>
</dbReference>
<keyword evidence="3" id="KW-1185">Reference proteome</keyword>
<accession>A0ABQ6FXK1</accession>
<evidence type="ECO:0000313" key="2">
    <source>
        <dbReference type="EMBL" id="GLV59015.1"/>
    </source>
</evidence>
<evidence type="ECO:0000313" key="3">
    <source>
        <dbReference type="Proteomes" id="UP001344906"/>
    </source>
</evidence>
<comment type="caution">
    <text evidence="2">The sequence shown here is derived from an EMBL/GenBank/DDBJ whole genome shotgun (WGS) entry which is preliminary data.</text>
</comment>
<protein>
    <recommendedName>
        <fullName evidence="4">HEAT repeat domain-containing protein</fullName>
    </recommendedName>
</protein>
<dbReference type="InterPro" id="IPR016024">
    <property type="entry name" value="ARM-type_fold"/>
</dbReference>
<gene>
    <name evidence="2" type="ORF">KDH_58430</name>
</gene>
<dbReference type="InterPro" id="IPR004155">
    <property type="entry name" value="PBS_lyase_HEAT"/>
</dbReference>
<dbReference type="Pfam" id="PF03130">
    <property type="entry name" value="HEAT_PBS"/>
    <property type="match status" value="1"/>
</dbReference>
<sequence>MSERDSKLEQSISPGDNETETEGFLYIEQSSDKTPAETDGVAPEQNEVEPVTPLSARNRERAGTIEHLAARKSYPEIDKQSPELKQRLRTLRAEVTRILTSLRWEDQSVEETARQLVPLLNIGPIPQWRNTLIPFLYEIDRGGALIPVWLTIIEQGDPTDLAPDTNPGETEQGRARRYAILMLGNYRTMGIAGTGSQARFASRKEDGSLVTMDLAQYLGSLATDPDVSLYACRSLVKHATMASMQALIGALKEARGWAKVDVVEGCLDFQQERFYDILIDNGLEHAVGLENYIAVPLYRAIPLERYLENKQAPPRLRANAALIVQQVLADSNNLPLNPSTEETPPPVFNDNDRFPVVAQALLQSAIYAPDWQHAVALHQMGILMGRYWSEINKNTITDTRILKPIYQVLPLMNEVERWMNGPGRDVLLQAIANPEEDKLIPVARALGELKDPRATTPIIERLETTKSLKDRAHALTIGALCDTLGRIGDRRGAAPMFQLLARTVDLERRRQLPKRADTLPQGDPNIPGSIVYAAVIHACGQIGDPGIIEGIWNATRDVDPYVRTQGLEALKLLDPQGEREQSRTIVRQALRDPRASVVRTAASLVRQYRDTGAVPILQQVADERTDLTYELQDTLRQLT</sequence>
<dbReference type="InterPro" id="IPR011989">
    <property type="entry name" value="ARM-like"/>
</dbReference>
<dbReference type="EMBL" id="BSRI01000002">
    <property type="protein sequence ID" value="GLV59015.1"/>
    <property type="molecule type" value="Genomic_DNA"/>
</dbReference>
<organism evidence="2 3">
    <name type="scientific">Dictyobacter halimunensis</name>
    <dbReference type="NCBI Taxonomy" id="3026934"/>
    <lineage>
        <taxon>Bacteria</taxon>
        <taxon>Bacillati</taxon>
        <taxon>Chloroflexota</taxon>
        <taxon>Ktedonobacteria</taxon>
        <taxon>Ktedonobacterales</taxon>
        <taxon>Dictyobacteraceae</taxon>
        <taxon>Dictyobacter</taxon>
    </lineage>
</organism>
<feature type="region of interest" description="Disordered" evidence="1">
    <location>
        <begin position="1"/>
        <end position="60"/>
    </location>
</feature>
<reference evidence="2 3" key="1">
    <citation type="submission" date="2023-02" db="EMBL/GenBank/DDBJ databases">
        <title>Dictyobacter halimunensis sp. nov., a new member of the class Ktedonobacteria from forest soil in a geothermal area.</title>
        <authorList>
            <person name="Rachmania M.K."/>
            <person name="Ningsih F."/>
            <person name="Sakai Y."/>
            <person name="Yabe S."/>
            <person name="Yokota A."/>
            <person name="Sjamsuridzal W."/>
        </authorList>
    </citation>
    <scope>NUCLEOTIDE SEQUENCE [LARGE SCALE GENOMIC DNA]</scope>
    <source>
        <strain evidence="2 3">S3.2.2.5</strain>
    </source>
</reference>
<dbReference type="RefSeq" id="WP_338255473.1">
    <property type="nucleotide sequence ID" value="NZ_BSRI01000002.1"/>
</dbReference>
<dbReference type="Gene3D" id="1.25.10.10">
    <property type="entry name" value="Leucine-rich Repeat Variant"/>
    <property type="match status" value="2"/>
</dbReference>
<name>A0ABQ6FXK1_9CHLR</name>
<evidence type="ECO:0000256" key="1">
    <source>
        <dbReference type="SAM" id="MobiDB-lite"/>
    </source>
</evidence>
<dbReference type="SUPFAM" id="SSF48371">
    <property type="entry name" value="ARM repeat"/>
    <property type="match status" value="1"/>
</dbReference>